<gene>
    <name evidence="1" type="ORF">BECKFW1821C_GA0114237_10719</name>
</gene>
<accession>A0A450TZ35</accession>
<organism evidence="1">
    <name type="scientific">Candidatus Kentrum sp. FW</name>
    <dbReference type="NCBI Taxonomy" id="2126338"/>
    <lineage>
        <taxon>Bacteria</taxon>
        <taxon>Pseudomonadati</taxon>
        <taxon>Pseudomonadota</taxon>
        <taxon>Gammaproteobacteria</taxon>
        <taxon>Candidatus Kentrum</taxon>
    </lineage>
</organism>
<reference evidence="1" key="1">
    <citation type="submission" date="2019-02" db="EMBL/GenBank/DDBJ databases">
        <authorList>
            <person name="Gruber-Vodicka R. H."/>
            <person name="Seah K. B. B."/>
        </authorList>
    </citation>
    <scope>NUCLEOTIDE SEQUENCE</scope>
    <source>
        <strain evidence="1">BECK_BZ131</strain>
    </source>
</reference>
<proteinExistence type="predicted"/>
<name>A0A450TZ35_9GAMM</name>
<dbReference type="EMBL" id="CAADFE010000071">
    <property type="protein sequence ID" value="VFJ75283.1"/>
    <property type="molecule type" value="Genomic_DNA"/>
</dbReference>
<dbReference type="AlphaFoldDB" id="A0A450TZ35"/>
<protein>
    <submittedName>
        <fullName evidence="1">Uncharacterized protein</fullName>
    </submittedName>
</protein>
<evidence type="ECO:0000313" key="1">
    <source>
        <dbReference type="EMBL" id="VFJ75283.1"/>
    </source>
</evidence>
<sequence>MQNLDSFTCEDEREIKNKRHFTYRVFRPAVNCQRANFKLIITMRIHKRQSE</sequence>